<dbReference type="RefSeq" id="WP_145214544.1">
    <property type="nucleotide sequence ID" value="NZ_CP036269.1"/>
</dbReference>
<gene>
    <name evidence="1" type="primary">nfi</name>
    <name evidence="1" type="ORF">Pan241w_21080</name>
</gene>
<evidence type="ECO:0000313" key="2">
    <source>
        <dbReference type="Proteomes" id="UP000317171"/>
    </source>
</evidence>
<dbReference type="Gene3D" id="3.30.2170.10">
    <property type="entry name" value="archaeoglobus fulgidus dsm 4304 superfamily"/>
    <property type="match status" value="1"/>
</dbReference>
<keyword evidence="1" id="KW-0255">Endonuclease</keyword>
<dbReference type="AlphaFoldDB" id="A0A517RDS8"/>
<dbReference type="GO" id="GO:0043737">
    <property type="term" value="F:deoxyribonuclease V activity"/>
    <property type="evidence" value="ECO:0007669"/>
    <property type="project" value="UniProtKB-EC"/>
</dbReference>
<dbReference type="EC" id="3.1.21.7" evidence="1"/>
<dbReference type="GO" id="GO:0006281">
    <property type="term" value="P:DNA repair"/>
    <property type="evidence" value="ECO:0007669"/>
    <property type="project" value="InterPro"/>
</dbReference>
<proteinExistence type="predicted"/>
<protein>
    <submittedName>
        <fullName evidence="1">Endonuclease V</fullName>
        <ecNumber evidence="1">3.1.21.7</ecNumber>
    </submittedName>
</protein>
<accession>A0A517RDS8</accession>
<organism evidence="1 2">
    <name type="scientific">Gimesia alba</name>
    <dbReference type="NCBI Taxonomy" id="2527973"/>
    <lineage>
        <taxon>Bacteria</taxon>
        <taxon>Pseudomonadati</taxon>
        <taxon>Planctomycetota</taxon>
        <taxon>Planctomycetia</taxon>
        <taxon>Planctomycetales</taxon>
        <taxon>Planctomycetaceae</taxon>
        <taxon>Gimesia</taxon>
    </lineage>
</organism>
<dbReference type="OrthoDB" id="2593273at2"/>
<dbReference type="InterPro" id="IPR007581">
    <property type="entry name" value="Endonuclease-V"/>
</dbReference>
<dbReference type="EMBL" id="CP036269">
    <property type="protein sequence ID" value="QDT42027.1"/>
    <property type="molecule type" value="Genomic_DNA"/>
</dbReference>
<keyword evidence="2" id="KW-1185">Reference proteome</keyword>
<name>A0A517RDS8_9PLAN</name>
<keyword evidence="1" id="KW-0540">Nuclease</keyword>
<keyword evidence="1" id="KW-0378">Hydrolase</keyword>
<dbReference type="Proteomes" id="UP000317171">
    <property type="component" value="Chromosome"/>
</dbReference>
<dbReference type="KEGG" id="gaz:Pan241w_21080"/>
<evidence type="ECO:0000313" key="1">
    <source>
        <dbReference type="EMBL" id="QDT42027.1"/>
    </source>
</evidence>
<reference evidence="1 2" key="1">
    <citation type="submission" date="2019-02" db="EMBL/GenBank/DDBJ databases">
        <title>Deep-cultivation of Planctomycetes and their phenomic and genomic characterization uncovers novel biology.</title>
        <authorList>
            <person name="Wiegand S."/>
            <person name="Jogler M."/>
            <person name="Boedeker C."/>
            <person name="Pinto D."/>
            <person name="Vollmers J."/>
            <person name="Rivas-Marin E."/>
            <person name="Kohn T."/>
            <person name="Peeters S.H."/>
            <person name="Heuer A."/>
            <person name="Rast P."/>
            <person name="Oberbeckmann S."/>
            <person name="Bunk B."/>
            <person name="Jeske O."/>
            <person name="Meyerdierks A."/>
            <person name="Storesund J.E."/>
            <person name="Kallscheuer N."/>
            <person name="Luecker S."/>
            <person name="Lage O.M."/>
            <person name="Pohl T."/>
            <person name="Merkel B.J."/>
            <person name="Hornburger P."/>
            <person name="Mueller R.-W."/>
            <person name="Bruemmer F."/>
            <person name="Labrenz M."/>
            <person name="Spormann A.M."/>
            <person name="Op den Camp H."/>
            <person name="Overmann J."/>
            <person name="Amann R."/>
            <person name="Jetten M.S.M."/>
            <person name="Mascher T."/>
            <person name="Medema M.H."/>
            <person name="Devos D.P."/>
            <person name="Kaster A.-K."/>
            <person name="Ovreas L."/>
            <person name="Rohde M."/>
            <person name="Galperin M.Y."/>
            <person name="Jogler C."/>
        </authorList>
    </citation>
    <scope>NUCLEOTIDE SEQUENCE [LARGE SCALE GENOMIC DNA]</scope>
    <source>
        <strain evidence="1 2">Pan241w</strain>
    </source>
</reference>
<sequence length="168" mass="18917">MNLVLDVHYRDDDSAKVAGILFQEWESDCLETTLVKQIPQVAPYEPGSFFKRELPCLLDLIHDIDRPLDVIVIDGFVTLGQDQSPGLGAHLYHQLNEQIPVIGVAKSRFANTPDETCIYRGTSQNPLYVTSLGIPLTEAKRKITAMHGEFRIPTLLKRVDQLCRAEDK</sequence>
<dbReference type="Pfam" id="PF04493">
    <property type="entry name" value="Endonuclease_5"/>
    <property type="match status" value="1"/>
</dbReference>